<keyword evidence="2" id="KW-1185">Reference proteome</keyword>
<dbReference type="Proteomes" id="UP000279959">
    <property type="component" value="Chromosome"/>
</dbReference>
<name>A0A494WAE9_9SPHN</name>
<protein>
    <submittedName>
        <fullName evidence="1">Uncharacterized protein</fullName>
    </submittedName>
</protein>
<accession>A0A494WAE9</accession>
<sequence length="101" mass="11564">MASGQFMAGKRHIIQREFLRDARVAYRFGRKACDETRYLVQYLHDLPHDTPFPCGTARGEARRNGPRAQAGTAWARGPFFFMLYLAQAQWTGSPRDPVHPI</sequence>
<gene>
    <name evidence="1" type="ORF">SAMIE_1009130</name>
</gene>
<reference evidence="1 2" key="1">
    <citation type="submission" date="2018-05" db="EMBL/GenBank/DDBJ databases">
        <title>Complete Genome Sequence of the Nonylphenol-Degrading Bacterium Sphingobium amiense DSM 16289T.</title>
        <authorList>
            <person name="Ootsuka M."/>
            <person name="Nishizawa T."/>
            <person name="Ohta H."/>
        </authorList>
    </citation>
    <scope>NUCLEOTIDE SEQUENCE [LARGE SCALE GENOMIC DNA]</scope>
    <source>
        <strain evidence="1 2">DSM 16289</strain>
    </source>
</reference>
<dbReference type="KEGG" id="sami:SAMIE_1009130"/>
<evidence type="ECO:0000313" key="2">
    <source>
        <dbReference type="Proteomes" id="UP000279959"/>
    </source>
</evidence>
<evidence type="ECO:0000313" key="1">
    <source>
        <dbReference type="EMBL" id="BBD97412.1"/>
    </source>
</evidence>
<proteinExistence type="predicted"/>
<organism evidence="1 2">
    <name type="scientific">Sphingobium amiense</name>
    <dbReference type="NCBI Taxonomy" id="135719"/>
    <lineage>
        <taxon>Bacteria</taxon>
        <taxon>Pseudomonadati</taxon>
        <taxon>Pseudomonadota</taxon>
        <taxon>Alphaproteobacteria</taxon>
        <taxon>Sphingomonadales</taxon>
        <taxon>Sphingomonadaceae</taxon>
        <taxon>Sphingobium</taxon>
    </lineage>
</organism>
<dbReference type="EMBL" id="AP018664">
    <property type="protein sequence ID" value="BBD97412.1"/>
    <property type="molecule type" value="Genomic_DNA"/>
</dbReference>
<dbReference type="AlphaFoldDB" id="A0A494WAE9"/>